<evidence type="ECO:0000313" key="3">
    <source>
        <dbReference type="Ensembl" id="ENSCLMP00005024465.1"/>
    </source>
</evidence>
<name>A0A8C3FZJ9_CYCLU</name>
<reference evidence="3" key="1">
    <citation type="submission" date="2025-08" db="UniProtKB">
        <authorList>
            <consortium name="Ensembl"/>
        </authorList>
    </citation>
    <scope>IDENTIFICATION</scope>
</reference>
<reference evidence="3" key="2">
    <citation type="submission" date="2025-09" db="UniProtKB">
        <authorList>
            <consortium name="Ensembl"/>
        </authorList>
    </citation>
    <scope>IDENTIFICATION</scope>
</reference>
<dbReference type="GO" id="GO:0051988">
    <property type="term" value="P:regulation of attachment of spindle microtubules to kinetochore"/>
    <property type="evidence" value="ECO:0007669"/>
    <property type="project" value="InterPro"/>
</dbReference>
<evidence type="ECO:0000256" key="1">
    <source>
        <dbReference type="SAM" id="Coils"/>
    </source>
</evidence>
<evidence type="ECO:0000313" key="4">
    <source>
        <dbReference type="Proteomes" id="UP000694565"/>
    </source>
</evidence>
<feature type="coiled-coil region" evidence="1">
    <location>
        <begin position="854"/>
        <end position="902"/>
    </location>
</feature>
<feature type="compositionally biased region" description="Basic and acidic residues" evidence="2">
    <location>
        <begin position="1120"/>
        <end position="1132"/>
    </location>
</feature>
<evidence type="ECO:0000256" key="2">
    <source>
        <dbReference type="SAM" id="MobiDB-lite"/>
    </source>
</evidence>
<feature type="region of interest" description="Disordered" evidence="2">
    <location>
        <begin position="1118"/>
        <end position="1139"/>
    </location>
</feature>
<proteinExistence type="predicted"/>
<feature type="coiled-coil region" evidence="1">
    <location>
        <begin position="1189"/>
        <end position="1223"/>
    </location>
</feature>
<keyword evidence="1" id="KW-0175">Coiled coil</keyword>
<feature type="coiled-coil region" evidence="1">
    <location>
        <begin position="1018"/>
        <end position="1094"/>
    </location>
</feature>
<dbReference type="SUPFAM" id="SSF57997">
    <property type="entry name" value="Tropomyosin"/>
    <property type="match status" value="1"/>
</dbReference>
<dbReference type="InterPro" id="IPR028728">
    <property type="entry name" value="Astrin"/>
</dbReference>
<feature type="coiled-coil region" evidence="1">
    <location>
        <begin position="1248"/>
        <end position="1307"/>
    </location>
</feature>
<feature type="coiled-coil region" evidence="1">
    <location>
        <begin position="959"/>
        <end position="986"/>
    </location>
</feature>
<accession>A0A8C3FZJ9</accession>
<dbReference type="Proteomes" id="UP000694565">
    <property type="component" value="Unplaced"/>
</dbReference>
<dbReference type="GO" id="GO:0051301">
    <property type="term" value="P:cell division"/>
    <property type="evidence" value="ECO:0007669"/>
    <property type="project" value="InterPro"/>
</dbReference>
<dbReference type="GeneTree" id="ENSGT00940000167108"/>
<protein>
    <submittedName>
        <fullName evidence="3">Si:dkey-25o16.4</fullName>
    </submittedName>
</protein>
<dbReference type="Ensembl" id="ENSCLMT00005025580.1">
    <property type="protein sequence ID" value="ENSCLMP00005024465.1"/>
    <property type="gene ID" value="ENSCLMG00005012074.1"/>
</dbReference>
<organism evidence="3 4">
    <name type="scientific">Cyclopterus lumpus</name>
    <name type="common">Lumpsucker</name>
    <dbReference type="NCBI Taxonomy" id="8103"/>
    <lineage>
        <taxon>Eukaryota</taxon>
        <taxon>Metazoa</taxon>
        <taxon>Chordata</taxon>
        <taxon>Craniata</taxon>
        <taxon>Vertebrata</taxon>
        <taxon>Euteleostomi</taxon>
        <taxon>Actinopterygii</taxon>
        <taxon>Neopterygii</taxon>
        <taxon>Teleostei</taxon>
        <taxon>Neoteleostei</taxon>
        <taxon>Acanthomorphata</taxon>
        <taxon>Eupercaria</taxon>
        <taxon>Perciformes</taxon>
        <taxon>Cottioidei</taxon>
        <taxon>Cottales</taxon>
        <taxon>Cyclopteridae</taxon>
        <taxon>Cyclopterus</taxon>
    </lineage>
</organism>
<sequence length="1328" mass="147521">MNETEDTVISDSTIVQSCSDHNEHPYYNPEMKDASLVDIDAACLWEISNTTLASGDLDDRRVTQDFSAFPNEYCGKQDVTCKSFVCDGGEVDVFDVTRLQDETIPLPKAQLVEALQENSTTNGSEKPANGLSDVTFKSLNCTGGVIEISDGTTVADETVPLPADQTATCRESYNYGIDPSMFASDQDWKNSNDHLDHHYCKIENYPLKERLSFSLDIEEEVKQISLVGSDSQTGRQEKLGITFSSFSSARSDVEISDGLSQKTSPLLKQAVICQPLDDNSVPSYVMQEHIQDDHLQPNSHVENHEVVFDTDPPAIGTSSLPNTPLNALDGKSVSCQKQEMSKKDSMHPEDNALPLMLYRTESSDCCHLATSPETSTPVDVHMEHVSQVQKRSGSCESNEAIDSALGLSGNGPVLCNSAETLQAENFPGVLKVLSEYPSGASAFQFGILSPVVRRASLAALKAFRVPALDKYGLEGEKSMFAPFNVAPAELWAEHMESPMPRPLFNSTVLGCKPQSEPVGDVVAKSWTEPHPEVEKQVLDIPLIPDGPLQQQLQQMAEFLFLALGKMAPAAVSAPILPPAAAMLPSAKDTSAESHSVCVGTTPVKWLDQSVNTTGQFERKRNISVVDSCTLTDPLLWNLPPGSLECLPRQELEQRLRSSMIMVEALVQQLSACRADGCPSAGPAPSDLRDKLVQTDHSELSQTTMYRDLYLEALSRIGELELNGSSLQNLIQHMQVMRGTMVRLMQNMSFFIPGGLSVCPVVCFQAFSAMDQLRTHCATEVIELERIVGSQQELSAALDQTYPEQVQKMGKHTLAPMSDAFVSSSQLCTTRALLQKTTPMLLKLNEKAASALRERDGHLSARDQAVEEREQIEEEFKEANMNLQSATEQISDLNLQVTILASEMGVLRQKLTEREEERGLLETKVTKLSATVSSTLASYTFLEQALASESTKLQQSWKDIQITTDRANELERSLGQSEQRASEFSQALAQREEQLSQLKVLSQSQKTQIQQLQEVCTQLNGVREMNEFLQVENEFAREQMAESECMLRANLQGLRERNIQCEDLKVERDQLQLENRSLQEELETTRSRADATQLELGQKLSQAVTEIILLHHTLRGLTNELHTKSEPQKESQRRHPSSSFVDSVMVALTAEKEEDVATDTAPGSGTVAHPASQEALMSDEKTVTKLMADIQDTQETLNKHKIDSNELRKEVVELRRSLHQSKVETQFLHEELRKAGSQSANPALFMEEKIQLLREVERLKLSLQEVEQTRVKLLDRAKRHQIVHQTNQQKSENELQMLNKILNKVREVRDALYIVVVPSSVQTILSTIL</sequence>
<keyword evidence="4" id="KW-1185">Reference proteome</keyword>
<dbReference type="PANTHER" id="PTHR15347:SF1">
    <property type="entry name" value="SPERM-ASSOCIATED ANTIGEN 5"/>
    <property type="match status" value="1"/>
</dbReference>
<dbReference type="PANTHER" id="PTHR15347">
    <property type="entry name" value="SPERM-ASSOCIATED ANTIGEN 5"/>
    <property type="match status" value="1"/>
</dbReference>